<evidence type="ECO:0000256" key="4">
    <source>
        <dbReference type="ARBA" id="ARBA00023136"/>
    </source>
</evidence>
<dbReference type="Pfam" id="PF01284">
    <property type="entry name" value="MARVEL"/>
    <property type="match status" value="1"/>
</dbReference>
<keyword evidence="3 6" id="KW-1133">Transmembrane helix</keyword>
<dbReference type="AlphaFoldDB" id="A7RRC7"/>
<comment type="subcellular location">
    <subcellularLocation>
        <location evidence="1">Membrane</location>
        <topology evidence="1">Multi-pass membrane protein</topology>
    </subcellularLocation>
</comment>
<keyword evidence="4 5" id="KW-0472">Membrane</keyword>
<evidence type="ECO:0000313" key="9">
    <source>
        <dbReference type="Proteomes" id="UP000001593"/>
    </source>
</evidence>
<evidence type="ECO:0000256" key="3">
    <source>
        <dbReference type="ARBA" id="ARBA00022989"/>
    </source>
</evidence>
<reference evidence="8 9" key="1">
    <citation type="journal article" date="2007" name="Science">
        <title>Sea anemone genome reveals ancestral eumetazoan gene repertoire and genomic organization.</title>
        <authorList>
            <person name="Putnam N.H."/>
            <person name="Srivastava M."/>
            <person name="Hellsten U."/>
            <person name="Dirks B."/>
            <person name="Chapman J."/>
            <person name="Salamov A."/>
            <person name="Terry A."/>
            <person name="Shapiro H."/>
            <person name="Lindquist E."/>
            <person name="Kapitonov V.V."/>
            <person name="Jurka J."/>
            <person name="Genikhovich G."/>
            <person name="Grigoriev I.V."/>
            <person name="Lucas S.M."/>
            <person name="Steele R.E."/>
            <person name="Finnerty J.R."/>
            <person name="Technau U."/>
            <person name="Martindale M.Q."/>
            <person name="Rokhsar D.S."/>
        </authorList>
    </citation>
    <scope>NUCLEOTIDE SEQUENCE [LARGE SCALE GENOMIC DNA]</scope>
    <source>
        <strain evidence="9">CH2 X CH6</strain>
    </source>
</reference>
<feature type="domain" description="MARVEL" evidence="7">
    <location>
        <begin position="8"/>
        <end position="153"/>
    </location>
</feature>
<organism evidence="8 9">
    <name type="scientific">Nematostella vectensis</name>
    <name type="common">Starlet sea anemone</name>
    <dbReference type="NCBI Taxonomy" id="45351"/>
    <lineage>
        <taxon>Eukaryota</taxon>
        <taxon>Metazoa</taxon>
        <taxon>Cnidaria</taxon>
        <taxon>Anthozoa</taxon>
        <taxon>Hexacorallia</taxon>
        <taxon>Actiniaria</taxon>
        <taxon>Edwardsiidae</taxon>
        <taxon>Nematostella</taxon>
    </lineage>
</organism>
<dbReference type="PANTHER" id="PTHR22776:SF49">
    <property type="entry name" value="MARVEL DOMAIN-CONTAINING PROTEIN"/>
    <property type="match status" value="1"/>
</dbReference>
<feature type="transmembrane region" description="Helical" evidence="6">
    <location>
        <begin position="150"/>
        <end position="166"/>
    </location>
</feature>
<evidence type="ECO:0000256" key="1">
    <source>
        <dbReference type="ARBA" id="ARBA00004141"/>
    </source>
</evidence>
<evidence type="ECO:0000256" key="6">
    <source>
        <dbReference type="SAM" id="Phobius"/>
    </source>
</evidence>
<dbReference type="InterPro" id="IPR008253">
    <property type="entry name" value="Marvel"/>
</dbReference>
<keyword evidence="9" id="KW-1185">Reference proteome</keyword>
<feature type="transmembrane region" description="Helical" evidence="6">
    <location>
        <begin position="42"/>
        <end position="64"/>
    </location>
</feature>
<dbReference type="InterPro" id="IPR050578">
    <property type="entry name" value="MARVEL-CKLF_proteins"/>
</dbReference>
<proteinExistence type="predicted"/>
<accession>A7RRC7</accession>
<dbReference type="OMA" id="HIGAIKG"/>
<dbReference type="InParanoid" id="A7RRC7"/>
<dbReference type="PROSITE" id="PS51225">
    <property type="entry name" value="MARVEL"/>
    <property type="match status" value="1"/>
</dbReference>
<evidence type="ECO:0000256" key="2">
    <source>
        <dbReference type="ARBA" id="ARBA00022692"/>
    </source>
</evidence>
<gene>
    <name evidence="8" type="ORF">NEMVEDRAFT_v1g240136</name>
</gene>
<dbReference type="FunCoup" id="A7RRC7">
    <property type="interactions" value="39"/>
</dbReference>
<protein>
    <recommendedName>
        <fullName evidence="7">MARVEL domain-containing protein</fullName>
    </recommendedName>
</protein>
<dbReference type="Proteomes" id="UP000001593">
    <property type="component" value="Unassembled WGS sequence"/>
</dbReference>
<evidence type="ECO:0000256" key="5">
    <source>
        <dbReference type="PROSITE-ProRule" id="PRU00581"/>
    </source>
</evidence>
<sequence length="189" mass="20616">MAGVKMDYVKSLPGILKIIEFVFLLLAFSCMADCCGNGSGRYAFFLAMTIIAWIMVIIIFLVFFLDQTSAIPQLNWQYVVLFSSIAWAVLLLICSALMADVSSDTRHYRDWQGYGIRNYYVKWWDTMTAGVGFGFLTMPLDSFLSPPTSQGFGFLAMLGFIIEAVVHPKGVSFSGGGGGGGKAGQPTPA</sequence>
<feature type="transmembrane region" description="Helical" evidence="6">
    <location>
        <begin position="76"/>
        <end position="99"/>
    </location>
</feature>
<dbReference type="GO" id="GO:0016020">
    <property type="term" value="C:membrane"/>
    <property type="evidence" value="ECO:0000318"/>
    <property type="project" value="GO_Central"/>
</dbReference>
<dbReference type="HOGENOM" id="CLU_1436019_0_0_1"/>
<evidence type="ECO:0000313" key="8">
    <source>
        <dbReference type="EMBL" id="EDO45990.1"/>
    </source>
</evidence>
<dbReference type="EMBL" id="DS469531">
    <property type="protein sequence ID" value="EDO45990.1"/>
    <property type="molecule type" value="Genomic_DNA"/>
</dbReference>
<evidence type="ECO:0000259" key="7">
    <source>
        <dbReference type="PROSITE" id="PS51225"/>
    </source>
</evidence>
<keyword evidence="2 5" id="KW-0812">Transmembrane</keyword>
<name>A7RRC7_NEMVE</name>
<dbReference type="PANTHER" id="PTHR22776">
    <property type="entry name" value="MARVEL-CONTAINING POTENTIAL LIPID RAFT-ASSOCIATED PROTEIN"/>
    <property type="match status" value="1"/>
</dbReference>
<feature type="transmembrane region" description="Helical" evidence="6">
    <location>
        <begin position="12"/>
        <end position="30"/>
    </location>
</feature>